<feature type="binding site" evidence="8">
    <location>
        <position position="539"/>
    </location>
    <ligand>
        <name>ATP</name>
        <dbReference type="ChEBI" id="CHEBI:30616"/>
    </ligand>
</feature>
<keyword evidence="5 8" id="KW-0648">Protein biosynthesis</keyword>
<sequence>MSEELKSPDLSKGYDPAEVEGRWYSFWEKNGVFKATDDPADTRPAYVVPMPPPNVTGSLHMGHAQRCTLEDALVRWNRMRGYNTLWQPGMDHAGIATQTVVERQLQREGKSRHDLGREAFEQRIWQWKAESGGRIAIQQRELGASPDWDRSKFTMDADMGRAVREAFVRLHEEGLMYRATRLINWCPECQTALSDLEVETEEGAQGELFQFAYRVEGENEEIVVATTRPETMLGDTAVAVHPADPRYTHLHGKRLEHPFLLRTVPVITDEILVDPKFGTGAVKVTPAHDFNDFATGKRHRLEEINIFNLDGTLNDKAGPFAGMDRKKARNAVKKALDEKGLARGSKPHVLTLPKCQRSGGVVEPMISTQWFLKMEGMAKAALEAVHGTETTPPKTEIIPAEWVKTYDHFLENIQDWCVSRQLWWGHQIPAWHGPNGQIRVARERPPECTPEAGWTQDPDVLDTWFSSALWPFSTLGWPDATPALKKFYPASDLETGYDILFFWVARMMMFGLHFMKEVPFKRVLLSGLIVDETGEKMSKVKGNVIDPLDLIHGADFSEVVKKTLPGAPEQEALTKFKKAYPSSAQMGKGFPPFGADALRFTLATFPPTNKRINLALKRLEGYRFFVNKIWNATRFSLDNLKGLERVPEGTPQPKGFYNRYILSRLAQAANVSNRGIEGFRIDEAANEVYRFFWNDFCDWYVELTKIVFHPPHPGPPPEGEGALVEETRVVLAHVLESSLRLMHPLMPFVTEELWQRVPKPASRPVSVALAPFPTEADGRIDEGVEREMALVQAIIGAARTVRSEHEIKPGEKVPVWLRATQAQADTILRHVPAIRTLVKTADDPKILGLEDAREAGTVVTVVPSEFGTVEVLVGLRGLVPKDKELARIDREIKRIDKDLAGLDKRLQSSGFVDRAPKEVVEEAHAQRKAMAEARERLVASRTLADELEG</sequence>
<keyword evidence="2 8" id="KW-0436">Ligase</keyword>
<evidence type="ECO:0000256" key="7">
    <source>
        <dbReference type="ARBA" id="ARBA00047552"/>
    </source>
</evidence>
<dbReference type="SUPFAM" id="SSF47323">
    <property type="entry name" value="Anticodon-binding domain of a subclass of class I aminoacyl-tRNA synthetases"/>
    <property type="match status" value="1"/>
</dbReference>
<evidence type="ECO:0000256" key="8">
    <source>
        <dbReference type="HAMAP-Rule" id="MF_02004"/>
    </source>
</evidence>
<keyword evidence="8" id="KW-0175">Coiled coil</keyword>
<dbReference type="InterPro" id="IPR002303">
    <property type="entry name" value="Valyl-tRNA_ligase"/>
</dbReference>
<dbReference type="InterPro" id="IPR002300">
    <property type="entry name" value="aa-tRNA-synth_Ia"/>
</dbReference>
<dbReference type="Gene3D" id="1.10.287.380">
    <property type="entry name" value="Valyl-tRNA synthetase, C-terminal domain"/>
    <property type="match status" value="1"/>
</dbReference>
<dbReference type="InterPro" id="IPR014729">
    <property type="entry name" value="Rossmann-like_a/b/a_fold"/>
</dbReference>
<comment type="domain">
    <text evidence="8">ValRS has two distinct active sites: one for aminoacylation and one for editing. The misactivated threonine is translocated from the active site to the editing site.</text>
</comment>
<comment type="function">
    <text evidence="8">Catalyzes the attachment of valine to tRNA(Val). As ValRS can inadvertently accommodate and process structurally similar amino acids such as threonine, to avoid such errors, it has a 'posttransfer' editing activity that hydrolyzes mischarged Thr-tRNA(Val) in a tRNA-dependent manner.</text>
</comment>
<evidence type="ECO:0000256" key="2">
    <source>
        <dbReference type="ARBA" id="ARBA00022598"/>
    </source>
</evidence>
<dbReference type="Gene3D" id="1.10.730.10">
    <property type="entry name" value="Isoleucyl-tRNA Synthetase, Domain 1"/>
    <property type="match status" value="1"/>
</dbReference>
<comment type="subunit">
    <text evidence="8">Monomer.</text>
</comment>
<dbReference type="InterPro" id="IPR009080">
    <property type="entry name" value="tRNAsynth_Ia_anticodon-bd"/>
</dbReference>
<dbReference type="Gene3D" id="3.40.50.620">
    <property type="entry name" value="HUPs"/>
    <property type="match status" value="2"/>
</dbReference>
<evidence type="ECO:0000256" key="3">
    <source>
        <dbReference type="ARBA" id="ARBA00022741"/>
    </source>
</evidence>
<keyword evidence="3 8" id="KW-0547">Nucleotide-binding</keyword>
<dbReference type="Gene3D" id="3.90.740.10">
    <property type="entry name" value="Valyl/Leucyl/Isoleucyl-tRNA synthetase, editing domain"/>
    <property type="match status" value="1"/>
</dbReference>
<dbReference type="PROSITE" id="PS00178">
    <property type="entry name" value="AA_TRNA_LIGASE_I"/>
    <property type="match status" value="1"/>
</dbReference>
<feature type="domain" description="Aminoacyl-tRNA synthetase class Ia" evidence="9">
    <location>
        <begin position="23"/>
        <end position="436"/>
    </location>
</feature>
<dbReference type="EC" id="6.1.1.9" evidence="8"/>
<dbReference type="InterPro" id="IPR033705">
    <property type="entry name" value="Anticodon_Ia_Val"/>
</dbReference>
<evidence type="ECO:0000256" key="1">
    <source>
        <dbReference type="ARBA" id="ARBA00022490"/>
    </source>
</evidence>
<dbReference type="NCBIfam" id="TIGR00422">
    <property type="entry name" value="valS"/>
    <property type="match status" value="1"/>
</dbReference>
<evidence type="ECO:0000313" key="12">
    <source>
        <dbReference type="EMBL" id="WXB07687.1"/>
    </source>
</evidence>
<comment type="domain">
    <text evidence="8">The C-terminal coiled-coil domain is crucial for aminoacylation activity.</text>
</comment>
<dbReference type="InterPro" id="IPR001412">
    <property type="entry name" value="aa-tRNA-synth_I_CS"/>
</dbReference>
<comment type="catalytic activity">
    <reaction evidence="7 8">
        <text>tRNA(Val) + L-valine + ATP = L-valyl-tRNA(Val) + AMP + diphosphate</text>
        <dbReference type="Rhea" id="RHEA:10704"/>
        <dbReference type="Rhea" id="RHEA-COMP:9672"/>
        <dbReference type="Rhea" id="RHEA-COMP:9708"/>
        <dbReference type="ChEBI" id="CHEBI:30616"/>
        <dbReference type="ChEBI" id="CHEBI:33019"/>
        <dbReference type="ChEBI" id="CHEBI:57762"/>
        <dbReference type="ChEBI" id="CHEBI:78442"/>
        <dbReference type="ChEBI" id="CHEBI:78537"/>
        <dbReference type="ChEBI" id="CHEBI:456215"/>
        <dbReference type="EC" id="6.1.1.9"/>
    </reaction>
</comment>
<organism evidence="12 13">
    <name type="scientific">Pendulispora rubella</name>
    <dbReference type="NCBI Taxonomy" id="2741070"/>
    <lineage>
        <taxon>Bacteria</taxon>
        <taxon>Pseudomonadati</taxon>
        <taxon>Myxococcota</taxon>
        <taxon>Myxococcia</taxon>
        <taxon>Myxococcales</taxon>
        <taxon>Sorangiineae</taxon>
        <taxon>Pendulisporaceae</taxon>
        <taxon>Pendulispora</taxon>
    </lineage>
</organism>
<evidence type="ECO:0000313" key="13">
    <source>
        <dbReference type="Proteomes" id="UP001374803"/>
    </source>
</evidence>
<keyword evidence="4 8" id="KW-0067">ATP-binding</keyword>
<keyword evidence="1 8" id="KW-0963">Cytoplasm</keyword>
<evidence type="ECO:0000259" key="9">
    <source>
        <dbReference type="Pfam" id="PF00133"/>
    </source>
</evidence>
<dbReference type="Pfam" id="PF08264">
    <property type="entry name" value="Anticodon_1"/>
    <property type="match status" value="1"/>
</dbReference>
<keyword evidence="13" id="KW-1185">Reference proteome</keyword>
<evidence type="ECO:0000256" key="6">
    <source>
        <dbReference type="ARBA" id="ARBA00023146"/>
    </source>
</evidence>
<comment type="subcellular location">
    <subcellularLocation>
        <location evidence="8">Cytoplasm</location>
    </subcellularLocation>
</comment>
<accession>A0ABZ2L9T6</accession>
<dbReference type="InterPro" id="IPR009008">
    <property type="entry name" value="Val/Leu/Ile-tRNA-synth_edit"/>
</dbReference>
<keyword evidence="6 8" id="KW-0030">Aminoacyl-tRNA synthetase</keyword>
<dbReference type="RefSeq" id="WP_394837352.1">
    <property type="nucleotide sequence ID" value="NZ_CP089929.1"/>
</dbReference>
<dbReference type="SUPFAM" id="SSF52374">
    <property type="entry name" value="Nucleotidylyl transferase"/>
    <property type="match status" value="1"/>
</dbReference>
<dbReference type="PRINTS" id="PR00986">
    <property type="entry name" value="TRNASYNTHVAL"/>
</dbReference>
<reference evidence="12" key="1">
    <citation type="submission" date="2021-12" db="EMBL/GenBank/DDBJ databases">
        <title>Discovery of the Pendulisporaceae a myxobacterial family with distinct sporulation behavior and unique specialized metabolism.</title>
        <authorList>
            <person name="Garcia R."/>
            <person name="Popoff A."/>
            <person name="Bader C.D."/>
            <person name="Loehr J."/>
            <person name="Walesch S."/>
            <person name="Walt C."/>
            <person name="Boldt J."/>
            <person name="Bunk B."/>
            <person name="Haeckl F.J.F.P.J."/>
            <person name="Gunesch A.P."/>
            <person name="Birkelbach J."/>
            <person name="Nuebel U."/>
            <person name="Pietschmann T."/>
            <person name="Bach T."/>
            <person name="Mueller R."/>
        </authorList>
    </citation>
    <scope>NUCLEOTIDE SEQUENCE</scope>
    <source>
        <strain evidence="12">MSr11367</strain>
    </source>
</reference>
<dbReference type="InterPro" id="IPR037118">
    <property type="entry name" value="Val-tRNA_synth_C_sf"/>
</dbReference>
<dbReference type="InterPro" id="IPR010978">
    <property type="entry name" value="tRNA-bd_arm"/>
</dbReference>
<evidence type="ECO:0000256" key="4">
    <source>
        <dbReference type="ARBA" id="ARBA00022840"/>
    </source>
</evidence>
<gene>
    <name evidence="8" type="primary">valS</name>
    <name evidence="12" type="ORF">LVJ94_10635</name>
</gene>
<dbReference type="PANTHER" id="PTHR11946:SF93">
    <property type="entry name" value="VALINE--TRNA LIGASE, CHLOROPLASTIC_MITOCHONDRIAL 2"/>
    <property type="match status" value="1"/>
</dbReference>
<feature type="domain" description="Valyl-tRNA synthetase tRNA-binding arm" evidence="11">
    <location>
        <begin position="882"/>
        <end position="939"/>
    </location>
</feature>
<feature type="domain" description="Aminoacyl-tRNA synthetase class Ia" evidence="9">
    <location>
        <begin position="454"/>
        <end position="610"/>
    </location>
</feature>
<dbReference type="Pfam" id="PF00133">
    <property type="entry name" value="tRNA-synt_1"/>
    <property type="match status" value="2"/>
</dbReference>
<dbReference type="SUPFAM" id="SSF50677">
    <property type="entry name" value="ValRS/IleRS/LeuRS editing domain"/>
    <property type="match status" value="1"/>
</dbReference>
<evidence type="ECO:0000256" key="5">
    <source>
        <dbReference type="ARBA" id="ARBA00022917"/>
    </source>
</evidence>
<dbReference type="GO" id="GO:0004832">
    <property type="term" value="F:valine-tRNA ligase activity"/>
    <property type="evidence" value="ECO:0007669"/>
    <property type="project" value="UniProtKB-EC"/>
</dbReference>
<protein>
    <recommendedName>
        <fullName evidence="8">Valine--tRNA ligase</fullName>
        <ecNumber evidence="8">6.1.1.9</ecNumber>
    </recommendedName>
    <alternativeName>
        <fullName evidence="8">Valyl-tRNA synthetase</fullName>
        <shortName evidence="8">ValRS</shortName>
    </alternativeName>
</protein>
<dbReference type="CDD" id="cd07962">
    <property type="entry name" value="Anticodon_Ia_Val"/>
    <property type="match status" value="1"/>
</dbReference>
<evidence type="ECO:0000259" key="10">
    <source>
        <dbReference type="Pfam" id="PF08264"/>
    </source>
</evidence>
<proteinExistence type="inferred from homology"/>
<feature type="short sequence motif" description="'HIGH' region" evidence="8">
    <location>
        <begin position="53"/>
        <end position="63"/>
    </location>
</feature>
<dbReference type="HAMAP" id="MF_02004">
    <property type="entry name" value="Val_tRNA_synth_type1"/>
    <property type="match status" value="1"/>
</dbReference>
<evidence type="ECO:0000259" key="11">
    <source>
        <dbReference type="Pfam" id="PF10458"/>
    </source>
</evidence>
<dbReference type="SUPFAM" id="SSF46589">
    <property type="entry name" value="tRNA-binding arm"/>
    <property type="match status" value="1"/>
</dbReference>
<dbReference type="Pfam" id="PF10458">
    <property type="entry name" value="Val_tRNA-synt_C"/>
    <property type="match status" value="1"/>
</dbReference>
<name>A0ABZ2L9T6_9BACT</name>
<dbReference type="CDD" id="cd00817">
    <property type="entry name" value="ValRS_core"/>
    <property type="match status" value="1"/>
</dbReference>
<dbReference type="InterPro" id="IPR013155">
    <property type="entry name" value="M/V/L/I-tRNA-synth_anticd-bd"/>
</dbReference>
<comment type="similarity">
    <text evidence="8">Belongs to the class-I aminoacyl-tRNA synthetase family. ValS type 1 subfamily.</text>
</comment>
<dbReference type="InterPro" id="IPR019499">
    <property type="entry name" value="Val-tRNA_synth_tRNA-bd"/>
</dbReference>
<dbReference type="PANTHER" id="PTHR11946">
    <property type="entry name" value="VALYL-TRNA SYNTHETASES"/>
    <property type="match status" value="1"/>
</dbReference>
<feature type="domain" description="Methionyl/Valyl/Leucyl/Isoleucyl-tRNA synthetase anticodon-binding" evidence="10">
    <location>
        <begin position="658"/>
        <end position="815"/>
    </location>
</feature>
<dbReference type="NCBIfam" id="NF004349">
    <property type="entry name" value="PRK05729.1"/>
    <property type="match status" value="1"/>
</dbReference>
<dbReference type="Proteomes" id="UP001374803">
    <property type="component" value="Chromosome"/>
</dbReference>
<comment type="caution">
    <text evidence="8">Lacks conserved residue(s) required for the propagation of feature annotation.</text>
</comment>
<dbReference type="EMBL" id="CP089983">
    <property type="protein sequence ID" value="WXB07687.1"/>
    <property type="molecule type" value="Genomic_DNA"/>
</dbReference>